<feature type="disulfide bond" evidence="2">
    <location>
        <begin position="190"/>
        <end position="200"/>
    </location>
</feature>
<dbReference type="CDD" id="cd00064">
    <property type="entry name" value="FU"/>
    <property type="match status" value="4"/>
</dbReference>
<feature type="signal peptide" evidence="5">
    <location>
        <begin position="1"/>
        <end position="20"/>
    </location>
</feature>
<evidence type="ECO:0000313" key="7">
    <source>
        <dbReference type="EMBL" id="KJA21095.1"/>
    </source>
</evidence>
<dbReference type="PROSITE" id="PS50026">
    <property type="entry name" value="EGF_3"/>
    <property type="match status" value="1"/>
</dbReference>
<dbReference type="PANTHER" id="PTHR15332">
    <property type="entry name" value="PROPROTEIN CONVERTASE SUBTILISIN_KEXIN TYPE 5-LIKE"/>
    <property type="match status" value="1"/>
</dbReference>
<evidence type="ECO:0000256" key="2">
    <source>
        <dbReference type="PROSITE-ProRule" id="PRU00076"/>
    </source>
</evidence>
<accession>A0A0D2PMK2</accession>
<comment type="caution">
    <text evidence="2">Lacks conserved residue(s) required for the propagation of feature annotation.</text>
</comment>
<dbReference type="PROSITE" id="PS00022">
    <property type="entry name" value="EGF_1"/>
    <property type="match status" value="1"/>
</dbReference>
<evidence type="ECO:0000256" key="3">
    <source>
        <dbReference type="SAM" id="MobiDB-lite"/>
    </source>
</evidence>
<gene>
    <name evidence="7" type="ORF">HYPSUDRAFT_88314</name>
</gene>
<dbReference type="Gene3D" id="2.10.25.10">
    <property type="entry name" value="Laminin"/>
    <property type="match status" value="1"/>
</dbReference>
<dbReference type="InterPro" id="IPR002049">
    <property type="entry name" value="LE_dom"/>
</dbReference>
<feature type="region of interest" description="Disordered" evidence="3">
    <location>
        <begin position="830"/>
        <end position="859"/>
    </location>
</feature>
<dbReference type="OrthoDB" id="18487at2759"/>
<feature type="compositionally biased region" description="Low complexity" evidence="3">
    <location>
        <begin position="844"/>
        <end position="857"/>
    </location>
</feature>
<dbReference type="SUPFAM" id="SSF57184">
    <property type="entry name" value="Growth factor receptor domain"/>
    <property type="match status" value="3"/>
</dbReference>
<feature type="domain" description="EGF-like" evidence="6">
    <location>
        <begin position="186"/>
        <end position="218"/>
    </location>
</feature>
<dbReference type="Gene3D" id="2.10.220.10">
    <property type="entry name" value="Hormone Receptor, Insulin-like Growth Factor Receptor 1, Chain A, domain 2"/>
    <property type="match status" value="4"/>
</dbReference>
<keyword evidence="8" id="KW-1185">Reference proteome</keyword>
<sequence>MPSMLFVVLYFAFSVVFVVAQSSDSVICVAGQCLQGLSNVTIGAKLSAASGSSNVLLLPGQYTASLGPELLHSLLTSSSSTLTPAPGFGNATLSTLPVNIALQPGLSIYSGALYSGQSAFSPLPSAPIGNNSITLPASSLTIATNVWAAVSVGGSSGQRVVLWEGVPDVSQLPSGGASSLALLDMQSASCSPACSGAGICSANGTCVCPTGFAGSSCETCAQGFFGPTCQPCPTGCTTCDQGIAGSGRCLSPVVPNAPSTCNCVNGECGTNGQCACLAGWTTAANGTACAQCASGFFLSTTGACQVCELGCSECADSTAQCTTCKTGFTLDPTDKTKCDPLPQSATGGSPCPDGSFSANGVCTLCSSTCQTCTGPSSNDCVVCAAGQYSFNGSCVAANTDGICEGTNGLIADNIKHECDVCGASCTACKYPNFSAASIISQLQCTGCLPGFVLSNGTCLAQCPTGTFVSPQDNLTCIACSSSCGSCVGAADFCLTCPTGQLAASGKCVSSCPSNTFTSGGQCVNCHPDCATCSGPSFNQCSTCSPGLPVLTSGRCLPTCTKTQFFDTGSSSCQACDTTCSSCSGAGPNNCLACASSTSVLRSGACVQANCANSTNVIPGLGVCLSELVATPTGAAAVPSISGVADPIPIVVAKGRGLQWWEILLMALGCAFIFLVVVWLFRRRARKQRAKRTAQFASKKNLNGPQGWRGRLIRFGERLFGHGSSKKLQKTSNDAILPVAYKTYDGTRSRPTSSLHSLRDIKLKSVPAKMDAKPKKSVDDDIDMFIDSYNHSAYTRESRAPSTLPGLEDRRRFQRTNQRHVERESIYSQVTGVQRHMPEPRQPVRRPASAASRLSASSIGSEMTRHAPVKEGVLIDIDDAPPRLPPLPLQMLGTGGSGAGYGLGPSTEAQRYAQQHSLAERPAVLGVAQPVMGTIGTTATGASFMPIPGQYWLTPVAPQGTSASQPLPQRQQYPVPTYAASALDEVVIQPMNTGGSFSRNPFRQGMH</sequence>
<keyword evidence="4" id="KW-1133">Transmembrane helix</keyword>
<dbReference type="STRING" id="945553.A0A0D2PMK2"/>
<dbReference type="AlphaFoldDB" id="A0A0D2PMK2"/>
<reference evidence="8" key="1">
    <citation type="submission" date="2014-04" db="EMBL/GenBank/DDBJ databases">
        <title>Evolutionary Origins and Diversification of the Mycorrhizal Mutualists.</title>
        <authorList>
            <consortium name="DOE Joint Genome Institute"/>
            <consortium name="Mycorrhizal Genomics Consortium"/>
            <person name="Kohler A."/>
            <person name="Kuo A."/>
            <person name="Nagy L.G."/>
            <person name="Floudas D."/>
            <person name="Copeland A."/>
            <person name="Barry K.W."/>
            <person name="Cichocki N."/>
            <person name="Veneault-Fourrey C."/>
            <person name="LaButti K."/>
            <person name="Lindquist E.A."/>
            <person name="Lipzen A."/>
            <person name="Lundell T."/>
            <person name="Morin E."/>
            <person name="Murat C."/>
            <person name="Riley R."/>
            <person name="Ohm R."/>
            <person name="Sun H."/>
            <person name="Tunlid A."/>
            <person name="Henrissat B."/>
            <person name="Grigoriev I.V."/>
            <person name="Hibbett D.S."/>
            <person name="Martin F."/>
        </authorList>
    </citation>
    <scope>NUCLEOTIDE SEQUENCE [LARGE SCALE GENOMIC DNA]</scope>
    <source>
        <strain evidence="8">FD-334 SS-4</strain>
    </source>
</reference>
<feature type="transmembrane region" description="Helical" evidence="4">
    <location>
        <begin position="659"/>
        <end position="680"/>
    </location>
</feature>
<keyword evidence="4" id="KW-0812">Transmembrane</keyword>
<keyword evidence="4" id="KW-0472">Membrane</keyword>
<dbReference type="InterPro" id="IPR000742">
    <property type="entry name" value="EGF"/>
</dbReference>
<protein>
    <recommendedName>
        <fullName evidence="6">EGF-like domain-containing protein</fullName>
    </recommendedName>
</protein>
<evidence type="ECO:0000256" key="4">
    <source>
        <dbReference type="SAM" id="Phobius"/>
    </source>
</evidence>
<evidence type="ECO:0000313" key="8">
    <source>
        <dbReference type="Proteomes" id="UP000054270"/>
    </source>
</evidence>
<keyword evidence="5" id="KW-0732">Signal</keyword>
<dbReference type="PROSITE" id="PS01248">
    <property type="entry name" value="EGF_LAM_1"/>
    <property type="match status" value="1"/>
</dbReference>
<dbReference type="SMART" id="SM00181">
    <property type="entry name" value="EGF"/>
    <property type="match status" value="6"/>
</dbReference>
<dbReference type="CDD" id="cd00055">
    <property type="entry name" value="EGF_Lam"/>
    <property type="match status" value="1"/>
</dbReference>
<dbReference type="OMA" id="GNCEICQ"/>
<dbReference type="PANTHER" id="PTHR15332:SF175">
    <property type="entry name" value="PROPROTEIN CONVERTASE SUBTILISIN_KEXIN TYPE 5-LIKE"/>
    <property type="match status" value="1"/>
</dbReference>
<dbReference type="EMBL" id="KN817561">
    <property type="protein sequence ID" value="KJA21095.1"/>
    <property type="molecule type" value="Genomic_DNA"/>
</dbReference>
<dbReference type="SMART" id="SM00261">
    <property type="entry name" value="FU"/>
    <property type="match status" value="7"/>
</dbReference>
<keyword evidence="1 2" id="KW-0245">EGF-like domain</keyword>
<dbReference type="Proteomes" id="UP000054270">
    <property type="component" value="Unassembled WGS sequence"/>
</dbReference>
<name>A0A0D2PMK2_HYPSF</name>
<dbReference type="InterPro" id="IPR006212">
    <property type="entry name" value="Furin_repeat"/>
</dbReference>
<evidence type="ECO:0000256" key="1">
    <source>
        <dbReference type="ARBA" id="ARBA00022536"/>
    </source>
</evidence>
<proteinExistence type="predicted"/>
<evidence type="ECO:0000256" key="5">
    <source>
        <dbReference type="SAM" id="SignalP"/>
    </source>
</evidence>
<keyword evidence="2" id="KW-1015">Disulfide bond</keyword>
<feature type="chain" id="PRO_5002249013" description="EGF-like domain-containing protein" evidence="5">
    <location>
        <begin position="21"/>
        <end position="1006"/>
    </location>
</feature>
<evidence type="ECO:0000259" key="6">
    <source>
        <dbReference type="PROSITE" id="PS50026"/>
    </source>
</evidence>
<feature type="disulfide bond" evidence="2">
    <location>
        <begin position="208"/>
        <end position="217"/>
    </location>
</feature>
<dbReference type="InterPro" id="IPR009030">
    <property type="entry name" value="Growth_fac_rcpt_cys_sf"/>
</dbReference>
<organism evidence="7 8">
    <name type="scientific">Hypholoma sublateritium (strain FD-334 SS-4)</name>
    <dbReference type="NCBI Taxonomy" id="945553"/>
    <lineage>
        <taxon>Eukaryota</taxon>
        <taxon>Fungi</taxon>
        <taxon>Dikarya</taxon>
        <taxon>Basidiomycota</taxon>
        <taxon>Agaricomycotina</taxon>
        <taxon>Agaricomycetes</taxon>
        <taxon>Agaricomycetidae</taxon>
        <taxon>Agaricales</taxon>
        <taxon>Agaricineae</taxon>
        <taxon>Strophariaceae</taxon>
        <taxon>Hypholoma</taxon>
    </lineage>
</organism>